<evidence type="ECO:0000259" key="1">
    <source>
        <dbReference type="Pfam" id="PF13588"/>
    </source>
</evidence>
<dbReference type="Gene3D" id="3.90.1570.30">
    <property type="match status" value="1"/>
</dbReference>
<proteinExistence type="predicted"/>
<dbReference type="EMBL" id="CP003349">
    <property type="protein sequence ID" value="AFD07440.1"/>
    <property type="molecule type" value="Genomic_DNA"/>
</dbReference>
<organism evidence="2 3">
    <name type="scientific">Solitalea canadensis (strain ATCC 29591 / DSM 3403 / JCM 21819 / LMG 8368 / NBRC 15130 / NCIMB 12057 / USAM 9D)</name>
    <name type="common">Flexibacter canadensis</name>
    <dbReference type="NCBI Taxonomy" id="929556"/>
    <lineage>
        <taxon>Bacteria</taxon>
        <taxon>Pseudomonadati</taxon>
        <taxon>Bacteroidota</taxon>
        <taxon>Sphingobacteriia</taxon>
        <taxon>Sphingobacteriales</taxon>
        <taxon>Sphingobacteriaceae</taxon>
        <taxon>Solitalea</taxon>
    </lineage>
</organism>
<evidence type="ECO:0000313" key="2">
    <source>
        <dbReference type="EMBL" id="AFD07440.1"/>
    </source>
</evidence>
<dbReference type="eggNOG" id="COG4096">
    <property type="taxonomic scope" value="Bacteria"/>
</dbReference>
<accession>H8KUL6</accession>
<reference evidence="2" key="1">
    <citation type="submission" date="2012-02" db="EMBL/GenBank/DDBJ databases">
        <title>The complete genome of Solitalea canadensis DSM 3403.</title>
        <authorList>
            <consortium name="US DOE Joint Genome Institute (JGI-PGF)"/>
            <person name="Lucas S."/>
            <person name="Copeland A."/>
            <person name="Lapidus A."/>
            <person name="Glavina del Rio T."/>
            <person name="Dalin E."/>
            <person name="Tice H."/>
            <person name="Bruce D."/>
            <person name="Goodwin L."/>
            <person name="Pitluck S."/>
            <person name="Peters L."/>
            <person name="Ovchinnikova G."/>
            <person name="Lu M."/>
            <person name="Kyrpides N."/>
            <person name="Mavromatis K."/>
            <person name="Ivanova N."/>
            <person name="Brettin T."/>
            <person name="Detter J.C."/>
            <person name="Han C."/>
            <person name="Larimer F."/>
            <person name="Land M."/>
            <person name="Hauser L."/>
            <person name="Markowitz V."/>
            <person name="Cheng J.-F."/>
            <person name="Hugenholtz P."/>
            <person name="Woyke T."/>
            <person name="Wu D."/>
            <person name="Spring S."/>
            <person name="Schroeder M."/>
            <person name="Kopitz M."/>
            <person name="Brambilla E."/>
            <person name="Klenk H.-P."/>
            <person name="Eisen J.A."/>
        </authorList>
    </citation>
    <scope>NUCLEOTIDE SEQUENCE</scope>
    <source>
        <strain evidence="2">DSM 3403</strain>
    </source>
</reference>
<evidence type="ECO:0000313" key="3">
    <source>
        <dbReference type="Proteomes" id="UP000007590"/>
    </source>
</evidence>
<name>H8KUL6_SOLCM</name>
<protein>
    <recommendedName>
        <fullName evidence="1">Type I restriction enzyme R protein N-terminal domain-containing protein</fullName>
    </recommendedName>
</protein>
<dbReference type="InterPro" id="IPR029464">
    <property type="entry name" value="HSDR_N"/>
</dbReference>
<dbReference type="HOGENOM" id="CLU_115841_1_0_10"/>
<dbReference type="AlphaFoldDB" id="H8KUL6"/>
<dbReference type="Proteomes" id="UP000007590">
    <property type="component" value="Chromosome"/>
</dbReference>
<feature type="domain" description="Type I restriction enzyme R protein N-terminal" evidence="1">
    <location>
        <begin position="46"/>
        <end position="155"/>
    </location>
</feature>
<dbReference type="Pfam" id="PF13588">
    <property type="entry name" value="HSDR_N_2"/>
    <property type="match status" value="1"/>
</dbReference>
<dbReference type="RefSeq" id="WP_014680667.1">
    <property type="nucleotide sequence ID" value="NC_017770.1"/>
</dbReference>
<keyword evidence="3" id="KW-1185">Reference proteome</keyword>
<dbReference type="STRING" id="929556.Solca_2399"/>
<sequence length="164" mass="19245">MSNTYLCAMPQLPALNLPPFPFQLKEEGGKLYIFDEIRKKHLILTPEEWVRQHFIQYLIKERNYPKGLINIEGGLKVNELAKRSDILLFNTQGEKYLLVECKADTVKLTQKAFDQLAQYNITHKARIIVLTNGLEHYCCEIDHENKTYQFLQEVPVYTTETLKR</sequence>
<dbReference type="KEGG" id="scn:Solca_2399"/>
<gene>
    <name evidence="2" type="ordered locus">Solca_2399</name>
</gene>